<dbReference type="Proteomes" id="UP000504637">
    <property type="component" value="Unplaced"/>
</dbReference>
<comment type="similarity">
    <text evidence="1">Belongs to the actin family.</text>
</comment>
<dbReference type="InterPro" id="IPR004000">
    <property type="entry name" value="Actin"/>
</dbReference>
<sequence>MVGKKSGAVLLREEGLQRTDNNMDFASWPLAQMINQKNYYTEFLKRDDQILALRLQQEERLDQRKKAAVDRDRARAQDGQEGAYAEPEPDLEEDVPMDDAGNENFGSKTIIIHIGSQNLRIGFATDALPKTVPMVVARKAARSEAEDSEPCPKRLKLDDDTPSEEWFGEEFTKEYASMAAEFKVYRRQNRRRVLPNSRELVTKWNSTNPPEKISEHNDPLRVEWTEIPADTRQAPEYFVGAAALRIPQNSKPRYKLHWPVRHGWLNESDYNSRRVLISDFFLILEHSILNELQALPKKDWHQYSCVFVIPDLYEKVIVADILAELLRDFGFSRVCFLQESLAATFGAGFGAGCIVDLGAQKTSICCVEDGMCIEESRINMKYGGYDVTETFIRMMLHDRLNYSDLNFMRRHDFLLAEELKEQFTTMSDENIVVQTHSFHVRAAGEDTRKYQFKIYDEGMLAPLGYFRPAIFDNSKKLDGRRKLIPRSLDLYDGRPNDPMSEAQLAVISYVEKNIPSAVMAEPAKPVRYVPTPMAPTPLKQRPLGIPARLNGDIENTPRSSVAGSPPPEVGTPMGGDLTIGDITVNEIADPQLDTEGVDRTVPIMPLEQAILTSIDLASGTDERRRRDFLGSIMLIGGASKTPDLGAYLETRLRAAMPQYPKEILVVPPPRELDPAVLVWKGGSVFGKLRTTNDSWISPLEHDRLGARILNYKCMWHW</sequence>
<dbReference type="InterPro" id="IPR043129">
    <property type="entry name" value="ATPase_NBD"/>
</dbReference>
<feature type="compositionally biased region" description="Basic and acidic residues" evidence="2">
    <location>
        <begin position="141"/>
        <end position="159"/>
    </location>
</feature>
<feature type="compositionally biased region" description="Acidic residues" evidence="2">
    <location>
        <begin position="87"/>
        <end position="101"/>
    </location>
</feature>
<reference evidence="4" key="3">
    <citation type="submission" date="2025-08" db="UniProtKB">
        <authorList>
            <consortium name="RefSeq"/>
        </authorList>
    </citation>
    <scope>IDENTIFICATION</scope>
    <source>
        <strain evidence="4">CBS 342.82</strain>
    </source>
</reference>
<proteinExistence type="inferred from homology"/>
<dbReference type="OrthoDB" id="5572108at2759"/>
<reference evidence="4" key="1">
    <citation type="submission" date="2020-01" db="EMBL/GenBank/DDBJ databases">
        <authorList>
            <consortium name="DOE Joint Genome Institute"/>
            <person name="Haridas S."/>
            <person name="Albert R."/>
            <person name="Binder M."/>
            <person name="Bloem J."/>
            <person name="Labutti K."/>
            <person name="Salamov A."/>
            <person name="Andreopoulos B."/>
            <person name="Baker S.E."/>
            <person name="Barry K."/>
            <person name="Bills G."/>
            <person name="Bluhm B.H."/>
            <person name="Cannon C."/>
            <person name="Castanera R."/>
            <person name="Culley D.E."/>
            <person name="Daum C."/>
            <person name="Ezra D."/>
            <person name="Gonzalez J.B."/>
            <person name="Henrissat B."/>
            <person name="Kuo A."/>
            <person name="Liang C."/>
            <person name="Lipzen A."/>
            <person name="Lutzoni F."/>
            <person name="Magnuson J."/>
            <person name="Mondo S."/>
            <person name="Nolan M."/>
            <person name="Ohm R."/>
            <person name="Pangilinan J."/>
            <person name="Park H.-J."/>
            <person name="Ramirez L."/>
            <person name="Alfaro M."/>
            <person name="Sun H."/>
            <person name="Tritt A."/>
            <person name="Yoshinaga Y."/>
            <person name="Zwiers L.-H."/>
            <person name="Turgeon B.G."/>
            <person name="Goodwin S.B."/>
            <person name="Spatafora J.W."/>
            <person name="Crous P.W."/>
            <person name="Grigoriev I.V."/>
        </authorList>
    </citation>
    <scope>NUCLEOTIDE SEQUENCE</scope>
    <source>
        <strain evidence="4">CBS 342.82</strain>
    </source>
</reference>
<keyword evidence="3" id="KW-1185">Reference proteome</keyword>
<dbReference type="CDD" id="cd10206">
    <property type="entry name" value="ASKHA_NBD_Arp8-like"/>
    <property type="match status" value="1"/>
</dbReference>
<evidence type="ECO:0000313" key="4">
    <source>
        <dbReference type="RefSeq" id="XP_033463057.1"/>
    </source>
</evidence>
<dbReference type="PANTHER" id="PTHR11937">
    <property type="entry name" value="ACTIN"/>
    <property type="match status" value="1"/>
</dbReference>
<dbReference type="SMART" id="SM00268">
    <property type="entry name" value="ACTIN"/>
    <property type="match status" value="1"/>
</dbReference>
<feature type="compositionally biased region" description="Basic and acidic residues" evidence="2">
    <location>
        <begin position="61"/>
        <end position="78"/>
    </location>
</feature>
<name>A0A6J3MDC7_9PEZI</name>
<dbReference type="GeneID" id="54361712"/>
<dbReference type="AlphaFoldDB" id="A0A6J3MDC7"/>
<reference evidence="4" key="2">
    <citation type="submission" date="2020-04" db="EMBL/GenBank/DDBJ databases">
        <authorList>
            <consortium name="NCBI Genome Project"/>
        </authorList>
    </citation>
    <scope>NUCLEOTIDE SEQUENCE</scope>
    <source>
        <strain evidence="4">CBS 342.82</strain>
    </source>
</reference>
<organism evidence="4">
    <name type="scientific">Dissoconium aciculare CBS 342.82</name>
    <dbReference type="NCBI Taxonomy" id="1314786"/>
    <lineage>
        <taxon>Eukaryota</taxon>
        <taxon>Fungi</taxon>
        <taxon>Dikarya</taxon>
        <taxon>Ascomycota</taxon>
        <taxon>Pezizomycotina</taxon>
        <taxon>Dothideomycetes</taxon>
        <taxon>Dothideomycetidae</taxon>
        <taxon>Mycosphaerellales</taxon>
        <taxon>Dissoconiaceae</taxon>
        <taxon>Dissoconium</taxon>
    </lineage>
</organism>
<evidence type="ECO:0000313" key="3">
    <source>
        <dbReference type="Proteomes" id="UP000504637"/>
    </source>
</evidence>
<dbReference type="Pfam" id="PF00022">
    <property type="entry name" value="Actin"/>
    <property type="match status" value="2"/>
</dbReference>
<dbReference type="RefSeq" id="XP_033463057.1">
    <property type="nucleotide sequence ID" value="XM_033603912.1"/>
</dbReference>
<feature type="region of interest" description="Disordered" evidence="2">
    <location>
        <begin position="61"/>
        <end position="102"/>
    </location>
</feature>
<gene>
    <name evidence="4" type="ORF">K489DRAFT_376415</name>
</gene>
<evidence type="ECO:0000256" key="1">
    <source>
        <dbReference type="RuleBase" id="RU000487"/>
    </source>
</evidence>
<protein>
    <submittedName>
        <fullName evidence="4">Actin-related protein, ARP8 class</fullName>
    </submittedName>
</protein>
<accession>A0A6J3MDC7</accession>
<feature type="region of interest" description="Disordered" evidence="2">
    <location>
        <begin position="141"/>
        <end position="160"/>
    </location>
</feature>
<dbReference type="FunFam" id="3.30.420.40:FF:000232">
    <property type="entry name" value="Actin-related protein 8"/>
    <property type="match status" value="1"/>
</dbReference>
<dbReference type="Gene3D" id="3.30.420.40">
    <property type="match status" value="3"/>
</dbReference>
<dbReference type="Gene3D" id="3.90.640.10">
    <property type="entry name" value="Actin, Chain A, domain 4"/>
    <property type="match status" value="1"/>
</dbReference>
<dbReference type="SUPFAM" id="SSF53067">
    <property type="entry name" value="Actin-like ATPase domain"/>
    <property type="match status" value="2"/>
</dbReference>
<evidence type="ECO:0000256" key="2">
    <source>
        <dbReference type="SAM" id="MobiDB-lite"/>
    </source>
</evidence>